<dbReference type="Pfam" id="PF13424">
    <property type="entry name" value="TPR_12"/>
    <property type="match status" value="2"/>
</dbReference>
<dbReference type="InterPro" id="IPR011990">
    <property type="entry name" value="TPR-like_helical_dom_sf"/>
</dbReference>
<evidence type="ECO:0000256" key="2">
    <source>
        <dbReference type="ARBA" id="ARBA00022803"/>
    </source>
</evidence>
<dbReference type="AlphaFoldDB" id="A0A506PHM4"/>
<dbReference type="PANTHER" id="PTHR45641:SF19">
    <property type="entry name" value="NEPHROCYSTIN-3"/>
    <property type="match status" value="1"/>
</dbReference>
<accession>A0A506PHM4</accession>
<evidence type="ECO:0000313" key="7">
    <source>
        <dbReference type="EMBL" id="TPV32895.1"/>
    </source>
</evidence>
<evidence type="ECO:0000259" key="6">
    <source>
        <dbReference type="SMART" id="SM00421"/>
    </source>
</evidence>
<evidence type="ECO:0000313" key="8">
    <source>
        <dbReference type="Proteomes" id="UP000317332"/>
    </source>
</evidence>
<dbReference type="PANTHER" id="PTHR45641">
    <property type="entry name" value="TETRATRICOPEPTIDE REPEAT PROTEIN (AFU_ORTHOLOGUE AFUA_6G03870)"/>
    <property type="match status" value="1"/>
</dbReference>
<keyword evidence="5" id="KW-0472">Membrane</keyword>
<comment type="caution">
    <text evidence="7">The sequence shown here is derived from an EMBL/GenBank/DDBJ whole genome shotgun (WGS) entry which is preliminary data.</text>
</comment>
<dbReference type="EMBL" id="VHIQ01000005">
    <property type="protein sequence ID" value="TPV32895.1"/>
    <property type="molecule type" value="Genomic_DNA"/>
</dbReference>
<dbReference type="SUPFAM" id="SSF48452">
    <property type="entry name" value="TPR-like"/>
    <property type="match status" value="2"/>
</dbReference>
<gene>
    <name evidence="7" type="ORF">FJ651_11360</name>
</gene>
<keyword evidence="4" id="KW-0175">Coiled coil</keyword>
<dbReference type="SUPFAM" id="SSF46894">
    <property type="entry name" value="C-terminal effector domain of the bipartite response regulators"/>
    <property type="match status" value="1"/>
</dbReference>
<sequence>MRHLNLSFNVQSTDSLISVFHQVDKLYTLLIILFLMTCNLAHCQNQKKVDSLLQVATKQTDTTQIITYAMLWAEYLYTDPPSSKPYLDSTIVLAKRLNNDSFIARTTNYLGVYYNMTSQYEKSDSIYDMVVDMYTKLGDTIQVCAALNNKANTLRSLGRYKECLEVHLNSLKLKEKIGDTEESIAASYWNIGNIHGDIENYEISNEYYNKAKVIYEELKDIDALASIKVNMAINLQNQFQFEKSKSLFLEVEPYYIEQNYNNDLAGIYDNLGWGYAQQDSLDLAEYYYNKSLDISQQYGETSLIGLTLRHLGELYNKKGDYRKALQYMEDALQIAETTGTRKKMIGDLLEISKAYAGLGRFKKAYEYHIDYHKLHDEILNKENIERMNELEVQYQTEKKEKELIIKQNEIKLLEERKQKAENEKLFLIISLIGATALAITIIYGLRQKMKRNKVEREKLDKDLGFKEKELTTHALHLAHKNEVLLDLKSQLEELKTDSKNARQYQKIINNINLDINNDSNWEQFRSYFEDVHKDFNSKVMRYYPDLSNNDLRLMSLLKMNLSSKEIANILNISVEGVKKARYRLRKKLNLNTEESLQQLVIEL</sequence>
<dbReference type="GO" id="GO:0006355">
    <property type="term" value="P:regulation of DNA-templated transcription"/>
    <property type="evidence" value="ECO:0007669"/>
    <property type="project" value="InterPro"/>
</dbReference>
<reference evidence="7 8" key="1">
    <citation type="submission" date="2019-06" db="EMBL/GenBank/DDBJ databases">
        <title>Flavobacteriaceae Paucihalobacterium erythroidium CWB-1, complete genome.</title>
        <authorList>
            <person name="Wu S."/>
        </authorList>
    </citation>
    <scope>NUCLEOTIDE SEQUENCE [LARGE SCALE GENOMIC DNA]</scope>
    <source>
        <strain evidence="7 8">CWB-1</strain>
    </source>
</reference>
<dbReference type="InterPro" id="IPR036388">
    <property type="entry name" value="WH-like_DNA-bd_sf"/>
</dbReference>
<evidence type="ECO:0000256" key="5">
    <source>
        <dbReference type="SAM" id="Phobius"/>
    </source>
</evidence>
<dbReference type="Gene3D" id="1.10.10.10">
    <property type="entry name" value="Winged helix-like DNA-binding domain superfamily/Winged helix DNA-binding domain"/>
    <property type="match status" value="1"/>
</dbReference>
<dbReference type="SMART" id="SM00028">
    <property type="entry name" value="TPR"/>
    <property type="match status" value="5"/>
</dbReference>
<feature type="transmembrane region" description="Helical" evidence="5">
    <location>
        <begin position="425"/>
        <end position="445"/>
    </location>
</feature>
<evidence type="ECO:0000256" key="4">
    <source>
        <dbReference type="SAM" id="Coils"/>
    </source>
</evidence>
<feature type="domain" description="HTH luxR-type" evidence="6">
    <location>
        <begin position="543"/>
        <end position="600"/>
    </location>
</feature>
<dbReference type="InterPro" id="IPR019734">
    <property type="entry name" value="TPR_rpt"/>
</dbReference>
<keyword evidence="1" id="KW-0677">Repeat</keyword>
<feature type="coiled-coil region" evidence="4">
    <location>
        <begin position="380"/>
        <end position="430"/>
    </location>
</feature>
<feature type="coiled-coil region" evidence="4">
    <location>
        <begin position="477"/>
        <end position="504"/>
    </location>
</feature>
<feature type="repeat" description="TPR" evidence="3">
    <location>
        <begin position="305"/>
        <end position="338"/>
    </location>
</feature>
<protein>
    <submittedName>
        <fullName evidence="7">Tetratricopeptide repeat protein</fullName>
    </submittedName>
</protein>
<dbReference type="GO" id="GO:0003677">
    <property type="term" value="F:DNA binding"/>
    <property type="evidence" value="ECO:0007669"/>
    <property type="project" value="InterPro"/>
</dbReference>
<name>A0A506PHM4_9FLAO</name>
<keyword evidence="5" id="KW-0812">Transmembrane</keyword>
<dbReference type="OrthoDB" id="1090267at2"/>
<dbReference type="InterPro" id="IPR000792">
    <property type="entry name" value="Tscrpt_reg_LuxR_C"/>
</dbReference>
<evidence type="ECO:0000256" key="3">
    <source>
        <dbReference type="PROSITE-ProRule" id="PRU00339"/>
    </source>
</evidence>
<organism evidence="7 8">
    <name type="scientific">Paucihalobacter ruber</name>
    <dbReference type="NCBI Taxonomy" id="2567861"/>
    <lineage>
        <taxon>Bacteria</taxon>
        <taxon>Pseudomonadati</taxon>
        <taxon>Bacteroidota</taxon>
        <taxon>Flavobacteriia</taxon>
        <taxon>Flavobacteriales</taxon>
        <taxon>Flavobacteriaceae</taxon>
        <taxon>Paucihalobacter</taxon>
    </lineage>
</organism>
<proteinExistence type="predicted"/>
<keyword evidence="5" id="KW-1133">Transmembrane helix</keyword>
<dbReference type="Gene3D" id="1.25.40.10">
    <property type="entry name" value="Tetratricopeptide repeat domain"/>
    <property type="match status" value="2"/>
</dbReference>
<dbReference type="InterPro" id="IPR016032">
    <property type="entry name" value="Sig_transdc_resp-reg_C-effctor"/>
</dbReference>
<dbReference type="SMART" id="SM00421">
    <property type="entry name" value="HTH_LUXR"/>
    <property type="match status" value="1"/>
</dbReference>
<keyword evidence="2 3" id="KW-0802">TPR repeat</keyword>
<dbReference type="Proteomes" id="UP000317332">
    <property type="component" value="Unassembled WGS sequence"/>
</dbReference>
<evidence type="ECO:0000256" key="1">
    <source>
        <dbReference type="ARBA" id="ARBA00022737"/>
    </source>
</evidence>
<dbReference type="PROSITE" id="PS50005">
    <property type="entry name" value="TPR"/>
    <property type="match status" value="1"/>
</dbReference>
<keyword evidence="8" id="KW-1185">Reference proteome</keyword>